<dbReference type="Proteomes" id="UP000829685">
    <property type="component" value="Unassembled WGS sequence"/>
</dbReference>
<proteinExistence type="predicted"/>
<feature type="signal peptide" evidence="1">
    <location>
        <begin position="1"/>
        <end position="23"/>
    </location>
</feature>
<comment type="caution">
    <text evidence="2">The sequence shown here is derived from an EMBL/GenBank/DDBJ whole genome shotgun (WGS) entry which is preliminary data.</text>
</comment>
<keyword evidence="1" id="KW-0732">Signal</keyword>
<dbReference type="EMBL" id="JAFIMR010000038">
    <property type="protein sequence ID" value="KAI1857938.1"/>
    <property type="molecule type" value="Genomic_DNA"/>
</dbReference>
<dbReference type="AlphaFoldDB" id="A0A9P9WDA9"/>
<evidence type="ECO:0000256" key="1">
    <source>
        <dbReference type="SAM" id="SignalP"/>
    </source>
</evidence>
<feature type="chain" id="PRO_5040148298" evidence="1">
    <location>
        <begin position="24"/>
        <end position="241"/>
    </location>
</feature>
<accession>A0A9P9WDA9</accession>
<name>A0A9P9WDA9_9PEZI</name>
<sequence>MYFSKASTLTAVGCLSSLGLSVSLPVQERQIVYCGDGNTPAFATTGDAEGGPGFYITNNDVDANVKYFIIENSRDTHPWKYLDIPIGTRAFVSVCSTFQGRIQRGNPSVQLDGNAHTLGTWVEASVDSTGAMYGDISFLEGCDGGAALGTTDGTNLVRGCTAANLLTGAPAAALITNDYGNAILDVTIDKPNRAYNAAARAWELSVCDAAQVWIDDPNYNAGAIIRSGTGTFEVVFTNGVV</sequence>
<protein>
    <submittedName>
        <fullName evidence="2">Uncharacterized protein</fullName>
    </submittedName>
</protein>
<keyword evidence="3" id="KW-1185">Reference proteome</keyword>
<dbReference type="OrthoDB" id="9971407at2759"/>
<evidence type="ECO:0000313" key="2">
    <source>
        <dbReference type="EMBL" id="KAI1857938.1"/>
    </source>
</evidence>
<organism evidence="2 3">
    <name type="scientific">Neoarthrinium moseri</name>
    <dbReference type="NCBI Taxonomy" id="1658444"/>
    <lineage>
        <taxon>Eukaryota</taxon>
        <taxon>Fungi</taxon>
        <taxon>Dikarya</taxon>
        <taxon>Ascomycota</taxon>
        <taxon>Pezizomycotina</taxon>
        <taxon>Sordariomycetes</taxon>
        <taxon>Xylariomycetidae</taxon>
        <taxon>Amphisphaeriales</taxon>
        <taxon>Apiosporaceae</taxon>
        <taxon>Neoarthrinium</taxon>
    </lineage>
</organism>
<evidence type="ECO:0000313" key="3">
    <source>
        <dbReference type="Proteomes" id="UP000829685"/>
    </source>
</evidence>
<gene>
    <name evidence="2" type="ORF">JX265_010968</name>
</gene>
<reference evidence="2" key="1">
    <citation type="submission" date="2021-03" db="EMBL/GenBank/DDBJ databases">
        <title>Revisited historic fungal species revealed as producer of novel bioactive compounds through whole genome sequencing and comparative genomics.</title>
        <authorList>
            <person name="Vignolle G.A."/>
            <person name="Hochenegger N."/>
            <person name="Mach R.L."/>
            <person name="Mach-Aigner A.R."/>
            <person name="Javad Rahimi M."/>
            <person name="Salim K.A."/>
            <person name="Chan C.M."/>
            <person name="Lim L.B.L."/>
            <person name="Cai F."/>
            <person name="Druzhinina I.S."/>
            <person name="U'Ren J.M."/>
            <person name="Derntl C."/>
        </authorList>
    </citation>
    <scope>NUCLEOTIDE SEQUENCE</scope>
    <source>
        <strain evidence="2">TUCIM 5799</strain>
    </source>
</reference>